<dbReference type="RefSeq" id="WP_344925433.1">
    <property type="nucleotide sequence ID" value="NZ_BAABCW010000003.1"/>
</dbReference>
<dbReference type="Gene3D" id="3.40.50.12370">
    <property type="match status" value="1"/>
</dbReference>
<dbReference type="InterPro" id="IPR006016">
    <property type="entry name" value="UspA"/>
</dbReference>
<dbReference type="CDD" id="cd00293">
    <property type="entry name" value="USP-like"/>
    <property type="match status" value="1"/>
</dbReference>
<dbReference type="Pfam" id="PF00582">
    <property type="entry name" value="Usp"/>
    <property type="match status" value="1"/>
</dbReference>
<dbReference type="PANTHER" id="PTHR46268">
    <property type="entry name" value="STRESS RESPONSE PROTEIN NHAX"/>
    <property type="match status" value="1"/>
</dbReference>
<comment type="similarity">
    <text evidence="1">Belongs to the universal stress protein A family.</text>
</comment>
<protein>
    <recommendedName>
        <fullName evidence="2">UspA domain-containing protein</fullName>
    </recommendedName>
</protein>
<accession>A0ABP7XDP3</accession>
<name>A0ABP7XDP3_9FLAO</name>
<dbReference type="EMBL" id="BAABCW010000003">
    <property type="protein sequence ID" value="GAA4112427.1"/>
    <property type="molecule type" value="Genomic_DNA"/>
</dbReference>
<gene>
    <name evidence="3" type="ORF">GCM10022393_10880</name>
</gene>
<dbReference type="InterPro" id="IPR006015">
    <property type="entry name" value="Universal_stress_UspA"/>
</dbReference>
<dbReference type="PANTHER" id="PTHR46268:SF6">
    <property type="entry name" value="UNIVERSAL STRESS PROTEIN UP12"/>
    <property type="match status" value="1"/>
</dbReference>
<keyword evidence="4" id="KW-1185">Reference proteome</keyword>
<feature type="domain" description="UspA" evidence="2">
    <location>
        <begin position="1"/>
        <end position="147"/>
    </location>
</feature>
<proteinExistence type="inferred from homology"/>
<comment type="caution">
    <text evidence="3">The sequence shown here is derived from an EMBL/GenBank/DDBJ whole genome shotgun (WGS) entry which is preliminary data.</text>
</comment>
<reference evidence="4" key="1">
    <citation type="journal article" date="2019" name="Int. J. Syst. Evol. Microbiol.">
        <title>The Global Catalogue of Microorganisms (GCM) 10K type strain sequencing project: providing services to taxonomists for standard genome sequencing and annotation.</title>
        <authorList>
            <consortium name="The Broad Institute Genomics Platform"/>
            <consortium name="The Broad Institute Genome Sequencing Center for Infectious Disease"/>
            <person name="Wu L."/>
            <person name="Ma J."/>
        </authorList>
    </citation>
    <scope>NUCLEOTIDE SEQUENCE [LARGE SCALE GENOMIC DNA]</scope>
    <source>
        <strain evidence="4">JCM 17106</strain>
    </source>
</reference>
<organism evidence="3 4">
    <name type="scientific">Aquimarina addita</name>
    <dbReference type="NCBI Taxonomy" id="870485"/>
    <lineage>
        <taxon>Bacteria</taxon>
        <taxon>Pseudomonadati</taxon>
        <taxon>Bacteroidota</taxon>
        <taxon>Flavobacteriia</taxon>
        <taxon>Flavobacteriales</taxon>
        <taxon>Flavobacteriaceae</taxon>
        <taxon>Aquimarina</taxon>
    </lineage>
</organism>
<evidence type="ECO:0000313" key="3">
    <source>
        <dbReference type="EMBL" id="GAA4112427.1"/>
    </source>
</evidence>
<dbReference type="SUPFAM" id="SSF52402">
    <property type="entry name" value="Adenine nucleotide alpha hydrolases-like"/>
    <property type="match status" value="2"/>
</dbReference>
<dbReference type="Proteomes" id="UP001500459">
    <property type="component" value="Unassembled WGS sequence"/>
</dbReference>
<sequence length="282" mass="32522">MKRILVPTDFSNNAYSALFYATCLFGEEACQFYILHTYEVNTPVLTSRIDTDKGNRLYKKLKGSSEEKLAETLHAIVRDTEELKHSFETISISKNLLDSIRKTIRKKEIDVVVMGTKGATGAAAFFMGSNTVQVIQEIHECPILLIPDQYVYRKPSEIGFSTDLKRFYLEKEIKPLVDFATNLDTAIRIFHINEKEKLDEIQEYNYTILSRYLKGLKHTIHWISKMDSKTKLIQDFIGHYDIDLLVMINYKHSFIEMITHEPIIKKIGFQAAIPFLVIPDAS</sequence>
<evidence type="ECO:0000256" key="1">
    <source>
        <dbReference type="ARBA" id="ARBA00008791"/>
    </source>
</evidence>
<evidence type="ECO:0000259" key="2">
    <source>
        <dbReference type="Pfam" id="PF00582"/>
    </source>
</evidence>
<evidence type="ECO:0000313" key="4">
    <source>
        <dbReference type="Proteomes" id="UP001500459"/>
    </source>
</evidence>
<dbReference type="PRINTS" id="PR01438">
    <property type="entry name" value="UNVRSLSTRESS"/>
</dbReference>